<name>A0A0K2TYI2_LEPSM</name>
<accession>A0A0K2TYI2</accession>
<dbReference type="OrthoDB" id="6338546at2759"/>
<dbReference type="PRINTS" id="PR00722">
    <property type="entry name" value="CHYMOTRYPSIN"/>
</dbReference>
<dbReference type="AlphaFoldDB" id="A0A0K2TYI2"/>
<dbReference type="Gene3D" id="2.40.10.10">
    <property type="entry name" value="Trypsin-like serine proteases"/>
    <property type="match status" value="2"/>
</dbReference>
<proteinExistence type="predicted"/>
<dbReference type="SUPFAM" id="SSF50494">
    <property type="entry name" value="Trypsin-like serine proteases"/>
    <property type="match status" value="1"/>
</dbReference>
<evidence type="ECO:0000259" key="2">
    <source>
        <dbReference type="PROSITE" id="PS50240"/>
    </source>
</evidence>
<evidence type="ECO:0000256" key="1">
    <source>
        <dbReference type="ARBA" id="ARBA00023157"/>
    </source>
</evidence>
<protein>
    <submittedName>
        <fullName evidence="3">Ovochymase 2 [Chrysemys picta]</fullName>
    </submittedName>
</protein>
<dbReference type="FunFam" id="2.40.10.10:FF:000068">
    <property type="entry name" value="transmembrane protease serine 2"/>
    <property type="match status" value="1"/>
</dbReference>
<dbReference type="PROSITE" id="PS00134">
    <property type="entry name" value="TRYPSIN_HIS"/>
    <property type="match status" value="1"/>
</dbReference>
<dbReference type="PANTHER" id="PTHR24252">
    <property type="entry name" value="ACROSIN-RELATED"/>
    <property type="match status" value="1"/>
</dbReference>
<dbReference type="PROSITE" id="PS50240">
    <property type="entry name" value="TRYPSIN_DOM"/>
    <property type="match status" value="1"/>
</dbReference>
<dbReference type="InterPro" id="IPR009003">
    <property type="entry name" value="Peptidase_S1_PA"/>
</dbReference>
<evidence type="ECO:0000313" key="3">
    <source>
        <dbReference type="EMBL" id="CDW30767.1"/>
    </source>
</evidence>
<dbReference type="GO" id="GO:0006508">
    <property type="term" value="P:proteolysis"/>
    <property type="evidence" value="ECO:0007669"/>
    <property type="project" value="InterPro"/>
</dbReference>
<dbReference type="InterPro" id="IPR043504">
    <property type="entry name" value="Peptidase_S1_PA_chymotrypsin"/>
</dbReference>
<dbReference type="InterPro" id="IPR001314">
    <property type="entry name" value="Peptidase_S1A"/>
</dbReference>
<reference evidence="3" key="1">
    <citation type="submission" date="2014-05" db="EMBL/GenBank/DDBJ databases">
        <authorList>
            <person name="Chronopoulou M."/>
        </authorList>
    </citation>
    <scope>NUCLEOTIDE SEQUENCE</scope>
    <source>
        <tissue evidence="3">Whole organism</tissue>
    </source>
</reference>
<feature type="domain" description="Peptidase S1" evidence="2">
    <location>
        <begin position="56"/>
        <end position="165"/>
    </location>
</feature>
<dbReference type="InterPro" id="IPR001254">
    <property type="entry name" value="Trypsin_dom"/>
</dbReference>
<dbReference type="SMART" id="SM00020">
    <property type="entry name" value="Tryp_SPc"/>
    <property type="match status" value="1"/>
</dbReference>
<keyword evidence="1" id="KW-1015">Disulfide bond</keyword>
<dbReference type="GO" id="GO:0004252">
    <property type="term" value="F:serine-type endopeptidase activity"/>
    <property type="evidence" value="ECO:0007669"/>
    <property type="project" value="InterPro"/>
</dbReference>
<sequence>MKYIKSFYTLPTLDSYSIKIMKLFCAFFLSIAFLQSSSAEYEDICGIENKKLSSRIIGGQEAEPNQFPWVVAIEIKKYMESELCTGSIVNKQYILTAAHCVHTFNRFGITAGVHDYTEDEPHQQIMYSNEHIIHPGFIYDDFGSHSDIALIKLKEELEFNGNFLN</sequence>
<dbReference type="PANTHER" id="PTHR24252:SF7">
    <property type="entry name" value="HYALIN"/>
    <property type="match status" value="1"/>
</dbReference>
<dbReference type="InterPro" id="IPR018114">
    <property type="entry name" value="TRYPSIN_HIS"/>
</dbReference>
<dbReference type="Pfam" id="PF00089">
    <property type="entry name" value="Trypsin"/>
    <property type="match status" value="1"/>
</dbReference>
<dbReference type="EMBL" id="HACA01013406">
    <property type="protein sequence ID" value="CDW30767.1"/>
    <property type="molecule type" value="Transcribed_RNA"/>
</dbReference>
<organism evidence="3">
    <name type="scientific">Lepeophtheirus salmonis</name>
    <name type="common">Salmon louse</name>
    <name type="synonym">Caligus salmonis</name>
    <dbReference type="NCBI Taxonomy" id="72036"/>
    <lineage>
        <taxon>Eukaryota</taxon>
        <taxon>Metazoa</taxon>
        <taxon>Ecdysozoa</taxon>
        <taxon>Arthropoda</taxon>
        <taxon>Crustacea</taxon>
        <taxon>Multicrustacea</taxon>
        <taxon>Hexanauplia</taxon>
        <taxon>Copepoda</taxon>
        <taxon>Siphonostomatoida</taxon>
        <taxon>Caligidae</taxon>
        <taxon>Lepeophtheirus</taxon>
    </lineage>
</organism>
<gene>
    <name evidence="3" type="primary">OVCH2</name>
</gene>